<evidence type="ECO:0000313" key="3">
    <source>
        <dbReference type="Proteomes" id="UP000198850"/>
    </source>
</evidence>
<dbReference type="AlphaFoldDB" id="A0A1H4FBP0"/>
<keyword evidence="1" id="KW-0812">Transmembrane</keyword>
<feature type="transmembrane region" description="Helical" evidence="1">
    <location>
        <begin position="9"/>
        <end position="28"/>
    </location>
</feature>
<dbReference type="EMBL" id="FNRA01000007">
    <property type="protein sequence ID" value="SEA94733.1"/>
    <property type="molecule type" value="Genomic_DNA"/>
</dbReference>
<proteinExistence type="predicted"/>
<keyword evidence="1" id="KW-0472">Membrane</keyword>
<sequence>MINKVKNSIGFVYGCINIKYLLYLWQLLLKYLY</sequence>
<keyword evidence="3" id="KW-1185">Reference proteome</keyword>
<reference evidence="2 3" key="1">
    <citation type="submission" date="2016-10" db="EMBL/GenBank/DDBJ databases">
        <authorList>
            <person name="de Groot N.N."/>
        </authorList>
    </citation>
    <scope>NUCLEOTIDE SEQUENCE [LARGE SCALE GENOMIC DNA]</scope>
    <source>
        <strain evidence="2 3">DSM 19033</strain>
    </source>
</reference>
<organism evidence="2 3">
    <name type="scientific">Pedobacter hartonius</name>
    <dbReference type="NCBI Taxonomy" id="425514"/>
    <lineage>
        <taxon>Bacteria</taxon>
        <taxon>Pseudomonadati</taxon>
        <taxon>Bacteroidota</taxon>
        <taxon>Sphingobacteriia</taxon>
        <taxon>Sphingobacteriales</taxon>
        <taxon>Sphingobacteriaceae</taxon>
        <taxon>Pedobacter</taxon>
    </lineage>
</organism>
<dbReference type="Proteomes" id="UP000198850">
    <property type="component" value="Unassembled WGS sequence"/>
</dbReference>
<accession>A0A1H4FBP0</accession>
<protein>
    <submittedName>
        <fullName evidence="2">Uncharacterized protein</fullName>
    </submittedName>
</protein>
<keyword evidence="1" id="KW-1133">Transmembrane helix</keyword>
<name>A0A1H4FBP0_9SPHI</name>
<dbReference type="STRING" id="425514.SAMN05443550_107119"/>
<evidence type="ECO:0000256" key="1">
    <source>
        <dbReference type="SAM" id="Phobius"/>
    </source>
</evidence>
<gene>
    <name evidence="2" type="ORF">SAMN05443550_107119</name>
</gene>
<evidence type="ECO:0000313" key="2">
    <source>
        <dbReference type="EMBL" id="SEA94733.1"/>
    </source>
</evidence>